<keyword evidence="1" id="KW-1133">Transmembrane helix</keyword>
<dbReference type="EMBL" id="CP047180">
    <property type="protein sequence ID" value="QHC63571.1"/>
    <property type="molecule type" value="Genomic_DNA"/>
</dbReference>
<name>A0ABX6H1B7_9MICO</name>
<keyword evidence="1" id="KW-0812">Transmembrane</keyword>
<evidence type="ECO:0000313" key="3">
    <source>
        <dbReference type="Proteomes" id="UP000464597"/>
    </source>
</evidence>
<keyword evidence="3" id="KW-1185">Reference proteome</keyword>
<feature type="transmembrane region" description="Helical" evidence="1">
    <location>
        <begin position="242"/>
        <end position="263"/>
    </location>
</feature>
<feature type="transmembrane region" description="Helical" evidence="1">
    <location>
        <begin position="409"/>
        <end position="429"/>
    </location>
</feature>
<dbReference type="Proteomes" id="UP000464597">
    <property type="component" value="Chromosome"/>
</dbReference>
<feature type="transmembrane region" description="Helical" evidence="1">
    <location>
        <begin position="82"/>
        <end position="115"/>
    </location>
</feature>
<keyword evidence="1" id="KW-0472">Membrane</keyword>
<accession>A0ABX6H1B7</accession>
<gene>
    <name evidence="2" type="ORF">GSU69_13365</name>
</gene>
<evidence type="ECO:0008006" key="4">
    <source>
        <dbReference type="Google" id="ProtNLM"/>
    </source>
</evidence>
<evidence type="ECO:0000256" key="1">
    <source>
        <dbReference type="SAM" id="Phobius"/>
    </source>
</evidence>
<dbReference type="RefSeq" id="WP_159423262.1">
    <property type="nucleotide sequence ID" value="NZ_CP047180.1"/>
</dbReference>
<feature type="transmembrane region" description="Helical" evidence="1">
    <location>
        <begin position="157"/>
        <end position="180"/>
    </location>
</feature>
<proteinExistence type="predicted"/>
<feature type="transmembrane region" description="Helical" evidence="1">
    <location>
        <begin position="370"/>
        <end position="389"/>
    </location>
</feature>
<feature type="transmembrane region" description="Helical" evidence="1">
    <location>
        <begin position="336"/>
        <end position="358"/>
    </location>
</feature>
<feature type="transmembrane region" description="Helical" evidence="1">
    <location>
        <begin position="127"/>
        <end position="145"/>
    </location>
</feature>
<organism evidence="2 3">
    <name type="scientific">Rathayibacter festucae</name>
    <dbReference type="NCBI Taxonomy" id="110937"/>
    <lineage>
        <taxon>Bacteria</taxon>
        <taxon>Bacillati</taxon>
        <taxon>Actinomycetota</taxon>
        <taxon>Actinomycetes</taxon>
        <taxon>Micrococcales</taxon>
        <taxon>Microbacteriaceae</taxon>
        <taxon>Rathayibacter</taxon>
    </lineage>
</organism>
<protein>
    <recommendedName>
        <fullName evidence="4">Glycosyltransferase RgtA/B/C/D-like domain-containing protein</fullName>
    </recommendedName>
</protein>
<reference evidence="3" key="1">
    <citation type="submission" date="2019-12" db="EMBL/GenBank/DDBJ databases">
        <title>Complete and draft genome sequences of new strains and members of some known species of the genus Rathayibacter isolated from plants.</title>
        <authorList>
            <person name="Tarlachkov S.V."/>
            <person name="Starodumova I.P."/>
            <person name="Dorofeeva L.V."/>
            <person name="Prisyazhnaya N.V."/>
            <person name="Leyn S."/>
            <person name="Zlamal J."/>
            <person name="Elan M."/>
            <person name="Osterman A.L."/>
            <person name="Nadler S."/>
            <person name="Subbotin S.A."/>
            <person name="Evtushenko L.I."/>
        </authorList>
    </citation>
    <scope>NUCLEOTIDE SEQUENCE [LARGE SCALE GENOMIC DNA]</scope>
    <source>
        <strain evidence="3">VKM Ac-2802</strain>
    </source>
</reference>
<feature type="transmembrane region" description="Helical" evidence="1">
    <location>
        <begin position="200"/>
        <end position="222"/>
    </location>
</feature>
<sequence>MTAVVSAPSRRRAVLLEAAGLVLVLAGTALVLGRLSATPWWEYLLSDGDSLALPLLVRSVAEGEPFEWVMTSQLLLFPELPLYLVSLALAGGSAVGALIANAFVNVAVLHLAVRWLAGRVLAGRPRAWRIGAAVAATAVVLLLAATEGRGLINAGAFASGILLTTYYSGVALSAVLTLALMAEASGGFDPARPPTARRTALALIGAAVVSAATTLANPLFALQFTAPAVVSLLAVLVLRRMAWRPALLISAVLVAGAGIGYAARGAFARFVAVDAATYLHLERAGSAVDGFLLQVRDVGSTRLGKVEILVVALLLLAAVLTLVVAVATQVRPETPWAVADSSVVLAVFVLVASASLVLGQIVTGSLVSRYLLPLAVFPALMVLPALQDWVPPGLPGAGLLRRLRLPRPVLTAAAALVVLVAAVGAVLAAGPIRSAAAQAGSTPERACLEQWLDGRDLAGVGSFWTTRPLALYADPSVDVQQVNFDFTPQLWMNNAAEYRSKTFSYVLADRDPDWAALALGTLGEPASVTACPTFDVFDYAGTAGESTLNTIVRRGIETAEAERGL</sequence>
<evidence type="ECO:0000313" key="2">
    <source>
        <dbReference type="EMBL" id="QHC63571.1"/>
    </source>
</evidence>
<feature type="transmembrane region" description="Helical" evidence="1">
    <location>
        <begin position="308"/>
        <end position="330"/>
    </location>
</feature>